<keyword evidence="7" id="KW-0406">Ion transport</keyword>
<keyword evidence="2" id="KW-0813">Transport</keyword>
<gene>
    <name evidence="13" type="ORF">BEWA_024520</name>
</gene>
<dbReference type="KEGG" id="beq:BEWA_024520"/>
<evidence type="ECO:0000313" key="14">
    <source>
        <dbReference type="Proteomes" id="UP000031512"/>
    </source>
</evidence>
<name>L0AWH1_THEEQ</name>
<keyword evidence="8 11" id="KW-0472">Membrane</keyword>
<evidence type="ECO:0000313" key="13">
    <source>
        <dbReference type="EMBL" id="AFZ79603.1"/>
    </source>
</evidence>
<dbReference type="InterPro" id="IPR006153">
    <property type="entry name" value="Cation/H_exchanger_TM"/>
</dbReference>
<keyword evidence="3" id="KW-1003">Cell membrane</keyword>
<feature type="domain" description="Cation/H+ exchanger transmembrane" evidence="12">
    <location>
        <begin position="91"/>
        <end position="493"/>
    </location>
</feature>
<dbReference type="OrthoDB" id="441412at2759"/>
<feature type="transmembrane region" description="Helical" evidence="11">
    <location>
        <begin position="110"/>
        <end position="129"/>
    </location>
</feature>
<dbReference type="GO" id="GO:0005886">
    <property type="term" value="C:plasma membrane"/>
    <property type="evidence" value="ECO:0007669"/>
    <property type="project" value="UniProtKB-SubCell"/>
</dbReference>
<feature type="transmembrane region" description="Helical" evidence="11">
    <location>
        <begin position="213"/>
        <end position="232"/>
    </location>
</feature>
<reference evidence="13 14" key="1">
    <citation type="journal article" date="2012" name="BMC Genomics">
        <title>Comparative genomic analysis and phylogenetic position of Theileria equi.</title>
        <authorList>
            <person name="Kappmeyer L.S."/>
            <person name="Thiagarajan M."/>
            <person name="Herndon D.R."/>
            <person name="Ramsay J.D."/>
            <person name="Caler E."/>
            <person name="Djikeng A."/>
            <person name="Gillespie J.J."/>
            <person name="Lau A.O."/>
            <person name="Roalson E.H."/>
            <person name="Silva J.C."/>
            <person name="Silva M.G."/>
            <person name="Suarez C.E."/>
            <person name="Ueti M.W."/>
            <person name="Nene V.M."/>
            <person name="Mealey R.H."/>
            <person name="Knowles D.P."/>
            <person name="Brayton K.A."/>
        </authorList>
    </citation>
    <scope>NUCLEOTIDE SEQUENCE [LARGE SCALE GENOMIC DNA]</scope>
    <source>
        <strain evidence="13 14">WA</strain>
    </source>
</reference>
<accession>L0AWH1</accession>
<comment type="subcellular location">
    <subcellularLocation>
        <location evidence="1">Cell membrane</location>
        <topology evidence="1">Multi-pass membrane protein</topology>
    </subcellularLocation>
</comment>
<evidence type="ECO:0000256" key="10">
    <source>
        <dbReference type="SAM" id="MobiDB-lite"/>
    </source>
</evidence>
<dbReference type="EMBL" id="CP001669">
    <property type="protein sequence ID" value="AFZ79603.1"/>
    <property type="molecule type" value="Genomic_DNA"/>
</dbReference>
<evidence type="ECO:0000256" key="3">
    <source>
        <dbReference type="ARBA" id="ARBA00022475"/>
    </source>
</evidence>
<keyword evidence="6" id="KW-0915">Sodium</keyword>
<dbReference type="Gene3D" id="6.10.140.1330">
    <property type="match status" value="1"/>
</dbReference>
<feature type="transmembrane region" description="Helical" evidence="11">
    <location>
        <begin position="439"/>
        <end position="459"/>
    </location>
</feature>
<evidence type="ECO:0000256" key="2">
    <source>
        <dbReference type="ARBA" id="ARBA00022448"/>
    </source>
</evidence>
<evidence type="ECO:0000256" key="7">
    <source>
        <dbReference type="ARBA" id="ARBA00023065"/>
    </source>
</evidence>
<evidence type="ECO:0000259" key="12">
    <source>
        <dbReference type="Pfam" id="PF00999"/>
    </source>
</evidence>
<feature type="transmembrane region" description="Helical" evidence="11">
    <location>
        <begin position="406"/>
        <end position="427"/>
    </location>
</feature>
<dbReference type="GO" id="GO:0098719">
    <property type="term" value="P:sodium ion import across plasma membrane"/>
    <property type="evidence" value="ECO:0007669"/>
    <property type="project" value="TreeGrafter"/>
</dbReference>
<keyword evidence="14" id="KW-1185">Reference proteome</keyword>
<dbReference type="STRING" id="1537102.L0AWH1"/>
<dbReference type="GeneID" id="15806092"/>
<feature type="transmembrane region" description="Helical" evidence="11">
    <location>
        <begin position="74"/>
        <end position="98"/>
    </location>
</feature>
<evidence type="ECO:0000256" key="6">
    <source>
        <dbReference type="ARBA" id="ARBA00023053"/>
    </source>
</evidence>
<evidence type="ECO:0000256" key="8">
    <source>
        <dbReference type="ARBA" id="ARBA00023136"/>
    </source>
</evidence>
<dbReference type="RefSeq" id="XP_004829269.1">
    <property type="nucleotide sequence ID" value="XM_004829212.1"/>
</dbReference>
<feature type="transmembrane region" description="Helical" evidence="11">
    <location>
        <begin position="366"/>
        <end position="386"/>
    </location>
</feature>
<evidence type="ECO:0000256" key="9">
    <source>
        <dbReference type="ARBA" id="ARBA00023201"/>
    </source>
</evidence>
<dbReference type="PANTHER" id="PTHR10110">
    <property type="entry name" value="SODIUM/HYDROGEN EXCHANGER"/>
    <property type="match status" value="1"/>
</dbReference>
<feature type="transmembrane region" description="Helical" evidence="11">
    <location>
        <begin position="244"/>
        <end position="263"/>
    </location>
</feature>
<keyword evidence="9" id="KW-0739">Sodium transport</keyword>
<keyword evidence="5 11" id="KW-1133">Transmembrane helix</keyword>
<feature type="transmembrane region" description="Helical" evidence="11">
    <location>
        <begin position="283"/>
        <end position="302"/>
    </location>
</feature>
<protein>
    <submittedName>
        <fullName evidence="13">Sodium/hydrogen exchanger, putative</fullName>
    </submittedName>
</protein>
<dbReference type="GO" id="GO:0015385">
    <property type="term" value="F:sodium:proton antiporter activity"/>
    <property type="evidence" value="ECO:0007669"/>
    <property type="project" value="InterPro"/>
</dbReference>
<dbReference type="PANTHER" id="PTHR10110:SF86">
    <property type="entry name" value="SODIUM_HYDROGEN EXCHANGER 7"/>
    <property type="match status" value="1"/>
</dbReference>
<evidence type="ECO:0000256" key="1">
    <source>
        <dbReference type="ARBA" id="ARBA00004651"/>
    </source>
</evidence>
<feature type="transmembrane region" description="Helical" evidence="11">
    <location>
        <begin position="474"/>
        <end position="499"/>
    </location>
</feature>
<dbReference type="Pfam" id="PF00999">
    <property type="entry name" value="Na_H_Exchanger"/>
    <property type="match status" value="1"/>
</dbReference>
<organism evidence="13 14">
    <name type="scientific">Theileria equi strain WA</name>
    <dbReference type="NCBI Taxonomy" id="1537102"/>
    <lineage>
        <taxon>Eukaryota</taxon>
        <taxon>Sar</taxon>
        <taxon>Alveolata</taxon>
        <taxon>Apicomplexa</taxon>
        <taxon>Aconoidasida</taxon>
        <taxon>Piroplasmida</taxon>
        <taxon>Theileriidae</taxon>
        <taxon>Theileria</taxon>
    </lineage>
</organism>
<evidence type="ECO:0000256" key="11">
    <source>
        <dbReference type="SAM" id="Phobius"/>
    </source>
</evidence>
<dbReference type="eggNOG" id="KOG1965">
    <property type="taxonomic scope" value="Eukaryota"/>
</dbReference>
<proteinExistence type="predicted"/>
<evidence type="ECO:0000256" key="5">
    <source>
        <dbReference type="ARBA" id="ARBA00022989"/>
    </source>
</evidence>
<dbReference type="VEuPathDB" id="PiroplasmaDB:BEWA_024520"/>
<evidence type="ECO:0000256" key="4">
    <source>
        <dbReference type="ARBA" id="ARBA00022692"/>
    </source>
</evidence>
<feature type="transmembrane region" description="Helical" evidence="11">
    <location>
        <begin position="178"/>
        <end position="201"/>
    </location>
</feature>
<sequence>MEVSQGYIVNAEDNVLKLISEERITPPVGNICNRELQNDCDNRNKAPANGSGDAKASTPASVNPNTEGVNLSGISGIVFEIVSVLCFILLSSCILQFLISKIYDKIPISLVLFIFGMVVYGIIMAIGPQEVQGPFLQSLTRVRKIDNSVLYYIALPILLYEATQTINWYTFCNFLMGGIALAVGGVIMQVIILGLLFRFTLGDDTHWSYTKSFLLASILSSTDPVAVLSVLGDVRAPTKIISMFNGESLINDGTSVLMFQFFYMLSIGRSESYSYYSLLFTKLLVLSPLLGVLVAFIVIIWVSFFRRYHMAQCISVVGTSYLVFFISEYYLNLSGPLCIVCYGVYIKAYGLVAFDREALEKHHSFVEGFSSIANSAVFLISGMLTIGMLESQFMLRNVWVKIFKLLMVYLFLNIARSIMIISFSPLLSYIGYRINLKEIILLIWGGLRGAMVLVLGLRLESDPRIDDGTSDILAFYIGGSTMLILLLQGFTFDCLYRCLNPYPMKPFRRVYLEKTMQMIEFKYISEIQALGYHWLFKGTSVIQYANRLVPSLSNVRWNKIGKLVFNNIKVDVSYELPATPINAEKSFENPMDLPLRCATVISAESDYSEDMQELDEFSEDNDENIFLFANGALQRKNSDLGDYDPKLYLRLLEHATITESQNPDSGKYLDSRSNSEHTIASIESSKLSSFHLGSQMRSFALPQRMDTDATINLENLYLDQYSRIRDYDNECPSSKGKKVLRMEREGELYIMIFNAFSHLYNEMYHSGFIDGRSLLSLQSSLDIAADFAIKRLKQRSIAVWKDVLSEYIQDPSNCDFPESVDEMDGFAFEWFVLHSIISGSYTKSQVHISSKHRVISTLEILVAYVDVHQRLLERGGKSLERLLDSTLLESYKKQIVYAKSYVKAIKAKWPNSFSAGLLNKAACMMIRIKKEIVDEQCANGLLLDEDRRQIQEMLDDQLHKITTKIDYVSLVKQAVRRFLKYFYYKGKRGNDPL</sequence>
<dbReference type="GO" id="GO:0051453">
    <property type="term" value="P:regulation of intracellular pH"/>
    <property type="evidence" value="ECO:0007669"/>
    <property type="project" value="TreeGrafter"/>
</dbReference>
<feature type="transmembrane region" description="Helical" evidence="11">
    <location>
        <begin position="333"/>
        <end position="354"/>
    </location>
</feature>
<dbReference type="GO" id="GO:0015386">
    <property type="term" value="F:potassium:proton antiporter activity"/>
    <property type="evidence" value="ECO:0007669"/>
    <property type="project" value="TreeGrafter"/>
</dbReference>
<dbReference type="InterPro" id="IPR018422">
    <property type="entry name" value="Cation/H_exchanger_CPA1"/>
</dbReference>
<dbReference type="Proteomes" id="UP000031512">
    <property type="component" value="Chromosome 1"/>
</dbReference>
<feature type="transmembrane region" description="Helical" evidence="11">
    <location>
        <begin position="149"/>
        <end position="171"/>
    </location>
</feature>
<feature type="region of interest" description="Disordered" evidence="10">
    <location>
        <begin position="42"/>
        <end position="62"/>
    </location>
</feature>
<keyword evidence="4 11" id="KW-0812">Transmembrane</keyword>
<dbReference type="AlphaFoldDB" id="L0AWH1"/>